<dbReference type="Pfam" id="PF02627">
    <property type="entry name" value="CMD"/>
    <property type="match status" value="1"/>
</dbReference>
<dbReference type="Proteomes" id="UP001449795">
    <property type="component" value="Chromosome"/>
</dbReference>
<evidence type="ECO:0000313" key="3">
    <source>
        <dbReference type="Proteomes" id="UP001449795"/>
    </source>
</evidence>
<keyword evidence="3" id="KW-1185">Reference proteome</keyword>
<dbReference type="InterPro" id="IPR003779">
    <property type="entry name" value="CMD-like"/>
</dbReference>
<dbReference type="SUPFAM" id="SSF69118">
    <property type="entry name" value="AhpD-like"/>
    <property type="match status" value="1"/>
</dbReference>
<name>A0ABZ3D4J8_9PROT</name>
<evidence type="ECO:0000313" key="2">
    <source>
        <dbReference type="EMBL" id="XAE42681.1"/>
    </source>
</evidence>
<evidence type="ECO:0000259" key="1">
    <source>
        <dbReference type="Pfam" id="PF02627"/>
    </source>
</evidence>
<accession>A0ABZ3D4J8</accession>
<dbReference type="PANTHER" id="PTHR34846:SF11">
    <property type="entry name" value="4-CARBOXYMUCONOLACTONE DECARBOXYLASE FAMILY PROTEIN (AFU_ORTHOLOGUE AFUA_6G11590)"/>
    <property type="match status" value="1"/>
</dbReference>
<proteinExistence type="predicted"/>
<gene>
    <name evidence="2" type="ORF">AAC691_20950</name>
</gene>
<feature type="domain" description="Carboxymuconolactone decarboxylase-like" evidence="1">
    <location>
        <begin position="45"/>
        <end position="127"/>
    </location>
</feature>
<dbReference type="PANTHER" id="PTHR34846">
    <property type="entry name" value="4-CARBOXYMUCONOLACTONE DECARBOXYLASE FAMILY PROTEIN (AFU_ORTHOLOGUE AFUA_6G11590)"/>
    <property type="match status" value="1"/>
</dbReference>
<reference evidence="2 3" key="1">
    <citation type="submission" date="2024-04" db="EMBL/GenBank/DDBJ databases">
        <title>Complete genome sequence of Nguyenibacter vanlangesis HBCM-1154, a strain capable of nitrogen fixation, IAA production, and phosphorus solubilization isolated from sugarcane soil.</title>
        <authorList>
            <person name="MY HANH P."/>
        </authorList>
    </citation>
    <scope>NUCLEOTIDE SEQUENCE [LARGE SCALE GENOMIC DNA]</scope>
    <source>
        <strain evidence="2 3">HBCM 1154</strain>
    </source>
</reference>
<dbReference type="InterPro" id="IPR029032">
    <property type="entry name" value="AhpD-like"/>
</dbReference>
<protein>
    <submittedName>
        <fullName evidence="2">Carboxymuconolactone decarboxylase family protein</fullName>
    </submittedName>
</protein>
<dbReference type="Gene3D" id="1.20.1290.10">
    <property type="entry name" value="AhpD-like"/>
    <property type="match status" value="1"/>
</dbReference>
<dbReference type="RefSeq" id="WP_342628341.1">
    <property type="nucleotide sequence ID" value="NZ_CP152276.1"/>
</dbReference>
<organism evidence="2 3">
    <name type="scientific">Nguyenibacter vanlangensis</name>
    <dbReference type="NCBI Taxonomy" id="1216886"/>
    <lineage>
        <taxon>Bacteria</taxon>
        <taxon>Pseudomonadati</taxon>
        <taxon>Pseudomonadota</taxon>
        <taxon>Alphaproteobacteria</taxon>
        <taxon>Acetobacterales</taxon>
        <taxon>Acetobacteraceae</taxon>
        <taxon>Nguyenibacter</taxon>
    </lineage>
</organism>
<dbReference type="EMBL" id="CP152276">
    <property type="protein sequence ID" value="XAE42681.1"/>
    <property type="molecule type" value="Genomic_DNA"/>
</dbReference>
<sequence>MTNAQRELYDTLQKSWIVFADKIGVKATTEDGSLIGPFNFFLLHPEVTAKLSAFQEAEETNTTLPRRVREIVIITVGAVWGATYELYARGHVAREAGLSDKALAVIASGGIPDDLSDDETIAARLARELATSHRVDDDLYQSAEQVFGRTGLFDIVAVMGVYQTVCAGLALFEVPAPA</sequence>